<dbReference type="CDD" id="cd21437">
    <property type="entry name" value="zf-HIT_ZNHIT1_like"/>
    <property type="match status" value="1"/>
</dbReference>
<dbReference type="SUPFAM" id="SSF144232">
    <property type="entry name" value="HIT/MYND zinc finger-like"/>
    <property type="match status" value="1"/>
</dbReference>
<evidence type="ECO:0000313" key="7">
    <source>
        <dbReference type="Proteomes" id="UP001430356"/>
    </source>
</evidence>
<feature type="compositionally biased region" description="Low complexity" evidence="4">
    <location>
        <begin position="181"/>
        <end position="218"/>
    </location>
</feature>
<gene>
    <name evidence="6" type="ORF">NESM_000310400</name>
</gene>
<feature type="compositionally biased region" description="Low complexity" evidence="4">
    <location>
        <begin position="59"/>
        <end position="72"/>
    </location>
</feature>
<feature type="region of interest" description="Disordered" evidence="4">
    <location>
        <begin position="416"/>
        <end position="435"/>
    </location>
</feature>
<keyword evidence="7" id="KW-1185">Reference proteome</keyword>
<dbReference type="GO" id="GO:0005634">
    <property type="term" value="C:nucleus"/>
    <property type="evidence" value="ECO:0007669"/>
    <property type="project" value="UniProtKB-ARBA"/>
</dbReference>
<dbReference type="InterPro" id="IPR007529">
    <property type="entry name" value="Znf_HIT"/>
</dbReference>
<evidence type="ECO:0000256" key="1">
    <source>
        <dbReference type="ARBA" id="ARBA00022723"/>
    </source>
</evidence>
<keyword evidence="1" id="KW-0479">Metal-binding</keyword>
<feature type="region of interest" description="Disordered" evidence="4">
    <location>
        <begin position="39"/>
        <end position="109"/>
    </location>
</feature>
<keyword evidence="2" id="KW-0863">Zinc-finger</keyword>
<feature type="domain" description="HIT-type" evidence="5">
    <location>
        <begin position="459"/>
        <end position="487"/>
    </location>
</feature>
<dbReference type="EMBL" id="JAECZO010000029">
    <property type="protein sequence ID" value="KAK7193982.1"/>
    <property type="molecule type" value="Genomic_DNA"/>
</dbReference>
<dbReference type="GO" id="GO:0006338">
    <property type="term" value="P:chromatin remodeling"/>
    <property type="evidence" value="ECO:0007669"/>
    <property type="project" value="InterPro"/>
</dbReference>
<feature type="compositionally biased region" description="Acidic residues" evidence="4">
    <location>
        <begin position="160"/>
        <end position="171"/>
    </location>
</feature>
<feature type="region of interest" description="Disordered" evidence="4">
    <location>
        <begin position="147"/>
        <end position="260"/>
    </location>
</feature>
<feature type="compositionally biased region" description="Gly residues" evidence="4">
    <location>
        <begin position="46"/>
        <end position="58"/>
    </location>
</feature>
<dbReference type="Gene3D" id="6.10.140.2220">
    <property type="match status" value="1"/>
</dbReference>
<sequence>MRRGHGSGGRSAAQLEHLARLSDDNAFVDVGAALRRMGGESAWGGDEVGSGRGGGGAADGAVSSSALWPSTSGSGGGASPSSLAPGTTSSSSLTAGAAGGAGRLRARRGTRASEDALLSGARIPLTASLLDQHKAYLDSARAAAKAWAERSDSSGSGTDEGSDTDDDDDDGGGSGSGGGAEDATATARRGARRPPAAAAEPPELVTVTAVRRGATATAVGGGKRRRTGAPVAEVAAAPEPVAGQTRQRRRRPPPPPSDTCAGLAAKLRAELRLVQQWKRTVLESSPQLINGVLSPELRAPWVQTATASRKGDTATLGKAATRADDGSGGAEVLPYPLLQMYCLCPSHEALTAAPVRRRGIVRCPVAPEDVRRDKERRTRTRPGASSTHLALITQTVRVADSSFVIRGASDSCRRHCRHHRRRPGPRASAGSVSDGGDCDGQVDYVDPGGEGAVQGDRQHHLCSVCMLPASYRCARCRTALFCSIDCHVLHDATRCLKFTV</sequence>
<evidence type="ECO:0000313" key="6">
    <source>
        <dbReference type="EMBL" id="KAK7193982.1"/>
    </source>
</evidence>
<dbReference type="InterPro" id="IPR039723">
    <property type="entry name" value="Vps71/ZNHIT1"/>
</dbReference>
<accession>A0AAW0EIS4</accession>
<comment type="caution">
    <text evidence="6">The sequence shown here is derived from an EMBL/GenBank/DDBJ whole genome shotgun (WGS) entry which is preliminary data.</text>
</comment>
<evidence type="ECO:0000256" key="3">
    <source>
        <dbReference type="ARBA" id="ARBA00022833"/>
    </source>
</evidence>
<feature type="compositionally biased region" description="Low complexity" evidence="4">
    <location>
        <begin position="79"/>
        <end position="96"/>
    </location>
</feature>
<evidence type="ECO:0000256" key="4">
    <source>
        <dbReference type="SAM" id="MobiDB-lite"/>
    </source>
</evidence>
<name>A0AAW0EIS4_9TRYP</name>
<protein>
    <submittedName>
        <fullName evidence="6">HIT zinc finger containing protein</fullName>
    </submittedName>
</protein>
<keyword evidence="3" id="KW-0862">Zinc</keyword>
<dbReference type="GO" id="GO:0008270">
    <property type="term" value="F:zinc ion binding"/>
    <property type="evidence" value="ECO:0007669"/>
    <property type="project" value="UniProtKB-KW"/>
</dbReference>
<reference evidence="6 7" key="1">
    <citation type="journal article" date="2021" name="MBio">
        <title>A New Model Trypanosomatid, Novymonas esmeraldas: Genomic Perception of Its 'Candidatus Pandoraea novymonadis' Endosymbiont.</title>
        <authorList>
            <person name="Zakharova A."/>
            <person name="Saura A."/>
            <person name="Butenko A."/>
            <person name="Podesvova L."/>
            <person name="Warmusova S."/>
            <person name="Kostygov A.Y."/>
            <person name="Nenarokova A."/>
            <person name="Lukes J."/>
            <person name="Opperdoes F.R."/>
            <person name="Yurchenko V."/>
        </authorList>
    </citation>
    <scope>NUCLEOTIDE SEQUENCE [LARGE SCALE GENOMIC DNA]</scope>
    <source>
        <strain evidence="6 7">E262AT.01</strain>
    </source>
</reference>
<proteinExistence type="predicted"/>
<evidence type="ECO:0000256" key="2">
    <source>
        <dbReference type="ARBA" id="ARBA00022771"/>
    </source>
</evidence>
<evidence type="ECO:0000259" key="5">
    <source>
        <dbReference type="Pfam" id="PF04438"/>
    </source>
</evidence>
<feature type="compositionally biased region" description="Low complexity" evidence="4">
    <location>
        <begin position="228"/>
        <end position="242"/>
    </location>
</feature>
<organism evidence="6 7">
    <name type="scientific">Novymonas esmeraldas</name>
    <dbReference type="NCBI Taxonomy" id="1808958"/>
    <lineage>
        <taxon>Eukaryota</taxon>
        <taxon>Discoba</taxon>
        <taxon>Euglenozoa</taxon>
        <taxon>Kinetoplastea</taxon>
        <taxon>Metakinetoplastina</taxon>
        <taxon>Trypanosomatida</taxon>
        <taxon>Trypanosomatidae</taxon>
        <taxon>Novymonas</taxon>
    </lineage>
</organism>
<dbReference type="AlphaFoldDB" id="A0AAW0EIS4"/>
<dbReference type="Pfam" id="PF04438">
    <property type="entry name" value="zf-HIT"/>
    <property type="match status" value="1"/>
</dbReference>
<dbReference type="Proteomes" id="UP001430356">
    <property type="component" value="Unassembled WGS sequence"/>
</dbReference>
<dbReference type="PANTHER" id="PTHR13093">
    <property type="entry name" value="ZINC FINGER HIT DOMAIN CONTAINING PROTEIN 1"/>
    <property type="match status" value="1"/>
</dbReference>